<dbReference type="EMBL" id="UINC01072606">
    <property type="protein sequence ID" value="SVC08366.1"/>
    <property type="molecule type" value="Genomic_DNA"/>
</dbReference>
<dbReference type="AlphaFoldDB" id="A0A382J8Z8"/>
<feature type="compositionally biased region" description="Basic and acidic residues" evidence="1">
    <location>
        <begin position="1"/>
        <end position="10"/>
    </location>
</feature>
<name>A0A382J8Z8_9ZZZZ</name>
<feature type="region of interest" description="Disordered" evidence="1">
    <location>
        <begin position="1"/>
        <end position="24"/>
    </location>
</feature>
<proteinExistence type="predicted"/>
<evidence type="ECO:0000256" key="1">
    <source>
        <dbReference type="SAM" id="MobiDB-lite"/>
    </source>
</evidence>
<protein>
    <submittedName>
        <fullName evidence="2">Uncharacterized protein</fullName>
    </submittedName>
</protein>
<sequence>MESPRPDQKKTGKSRAQISPLPEKRSGAQISLVRKIIIGLFIVG</sequence>
<gene>
    <name evidence="2" type="ORF">METZ01_LOCUS261220</name>
</gene>
<feature type="non-terminal residue" evidence="2">
    <location>
        <position position="44"/>
    </location>
</feature>
<organism evidence="2">
    <name type="scientific">marine metagenome</name>
    <dbReference type="NCBI Taxonomy" id="408172"/>
    <lineage>
        <taxon>unclassified sequences</taxon>
        <taxon>metagenomes</taxon>
        <taxon>ecological metagenomes</taxon>
    </lineage>
</organism>
<reference evidence="2" key="1">
    <citation type="submission" date="2018-05" db="EMBL/GenBank/DDBJ databases">
        <authorList>
            <person name="Lanie J.A."/>
            <person name="Ng W.-L."/>
            <person name="Kazmierczak K.M."/>
            <person name="Andrzejewski T.M."/>
            <person name="Davidsen T.M."/>
            <person name="Wayne K.J."/>
            <person name="Tettelin H."/>
            <person name="Glass J.I."/>
            <person name="Rusch D."/>
            <person name="Podicherti R."/>
            <person name="Tsui H.-C.T."/>
            <person name="Winkler M.E."/>
        </authorList>
    </citation>
    <scope>NUCLEOTIDE SEQUENCE</scope>
</reference>
<evidence type="ECO:0000313" key="2">
    <source>
        <dbReference type="EMBL" id="SVC08366.1"/>
    </source>
</evidence>
<accession>A0A382J8Z8</accession>